<evidence type="ECO:0000256" key="1">
    <source>
        <dbReference type="ARBA" id="ARBA00022723"/>
    </source>
</evidence>
<dbReference type="GO" id="GO:0043682">
    <property type="term" value="F:P-type divalent copper transporter activity"/>
    <property type="evidence" value="ECO:0007669"/>
    <property type="project" value="TreeGrafter"/>
</dbReference>
<dbReference type="PANTHER" id="PTHR43520:SF8">
    <property type="entry name" value="P-TYPE CU(+) TRANSPORTER"/>
    <property type="match status" value="1"/>
</dbReference>
<reference evidence="5 6" key="1">
    <citation type="journal article" date="2024" name="BMC Genomics">
        <title>De novo assembly and annotation of Popillia japonica's genome with initial clues to its potential as an invasive pest.</title>
        <authorList>
            <person name="Cucini C."/>
            <person name="Boschi S."/>
            <person name="Funari R."/>
            <person name="Cardaioli E."/>
            <person name="Iannotti N."/>
            <person name="Marturano G."/>
            <person name="Paoli F."/>
            <person name="Bruttini M."/>
            <person name="Carapelli A."/>
            <person name="Frati F."/>
            <person name="Nardi F."/>
        </authorList>
    </citation>
    <scope>NUCLEOTIDE SEQUENCE [LARGE SCALE GENOMIC DNA]</scope>
    <source>
        <strain evidence="5">DMR45628</strain>
    </source>
</reference>
<dbReference type="PROSITE" id="PS01047">
    <property type="entry name" value="HMA_1"/>
    <property type="match status" value="1"/>
</dbReference>
<dbReference type="CDD" id="cd00371">
    <property type="entry name" value="HMA"/>
    <property type="match status" value="1"/>
</dbReference>
<evidence type="ECO:0000259" key="4">
    <source>
        <dbReference type="PROSITE" id="PS50846"/>
    </source>
</evidence>
<dbReference type="GO" id="GO:0005507">
    <property type="term" value="F:copper ion binding"/>
    <property type="evidence" value="ECO:0007669"/>
    <property type="project" value="TreeGrafter"/>
</dbReference>
<dbReference type="FunFam" id="3.30.70.100:FF:000049">
    <property type="entry name" value="copper-transporting ATPase 1"/>
    <property type="match status" value="1"/>
</dbReference>
<dbReference type="Gene3D" id="3.30.70.100">
    <property type="match status" value="1"/>
</dbReference>
<feature type="domain" description="HMA" evidence="4">
    <location>
        <begin position="106"/>
        <end position="172"/>
    </location>
</feature>
<gene>
    <name evidence="5" type="ORF">QE152_g6281</name>
</gene>
<dbReference type="PROSITE" id="PS50846">
    <property type="entry name" value="HMA_2"/>
    <property type="match status" value="1"/>
</dbReference>
<sequence length="186" mass="20498">MEVNAVKFVRKDGETTTEKDYEEFKAQLQKIDGTLVSVAEDLSYLDVTALEGNYDIIKDITDTLGYEPVINQKSNEIEPVPSDSLQPAGDRNVSERLLHLDGPPDSTIKVNIVGMTCQSCVRNIEETIGKKPGIINVKVNLAEKSGLVHYENSTVTPQEICDAIEDMGFEASLPLLTNSHKKYATP</sequence>
<dbReference type="Proteomes" id="UP001458880">
    <property type="component" value="Unassembled WGS sequence"/>
</dbReference>
<evidence type="ECO:0000256" key="2">
    <source>
        <dbReference type="ARBA" id="ARBA00022796"/>
    </source>
</evidence>
<keyword evidence="2" id="KW-0187">Copper transport</keyword>
<dbReference type="GO" id="GO:0055070">
    <property type="term" value="P:copper ion homeostasis"/>
    <property type="evidence" value="ECO:0007669"/>
    <property type="project" value="TreeGrafter"/>
</dbReference>
<keyword evidence="1" id="KW-0479">Metal-binding</keyword>
<dbReference type="InterPro" id="IPR017969">
    <property type="entry name" value="Heavy-metal-associated_CS"/>
</dbReference>
<dbReference type="EMBL" id="JASPKY010000041">
    <property type="protein sequence ID" value="KAK9746322.1"/>
    <property type="molecule type" value="Genomic_DNA"/>
</dbReference>
<dbReference type="PANTHER" id="PTHR43520">
    <property type="entry name" value="ATP7, ISOFORM B"/>
    <property type="match status" value="1"/>
</dbReference>
<proteinExistence type="predicted"/>
<dbReference type="Pfam" id="PF00403">
    <property type="entry name" value="HMA"/>
    <property type="match status" value="1"/>
</dbReference>
<dbReference type="SUPFAM" id="SSF55008">
    <property type="entry name" value="HMA, heavy metal-associated domain"/>
    <property type="match status" value="1"/>
</dbReference>
<organism evidence="5 6">
    <name type="scientific">Popillia japonica</name>
    <name type="common">Japanese beetle</name>
    <dbReference type="NCBI Taxonomy" id="7064"/>
    <lineage>
        <taxon>Eukaryota</taxon>
        <taxon>Metazoa</taxon>
        <taxon>Ecdysozoa</taxon>
        <taxon>Arthropoda</taxon>
        <taxon>Hexapoda</taxon>
        <taxon>Insecta</taxon>
        <taxon>Pterygota</taxon>
        <taxon>Neoptera</taxon>
        <taxon>Endopterygota</taxon>
        <taxon>Coleoptera</taxon>
        <taxon>Polyphaga</taxon>
        <taxon>Scarabaeiformia</taxon>
        <taxon>Scarabaeidae</taxon>
        <taxon>Rutelinae</taxon>
        <taxon>Popillia</taxon>
    </lineage>
</organism>
<keyword evidence="2" id="KW-0813">Transport</keyword>
<keyword evidence="3" id="KW-1278">Translocase</keyword>
<dbReference type="InterPro" id="IPR006121">
    <property type="entry name" value="HMA_dom"/>
</dbReference>
<dbReference type="GO" id="GO:0016020">
    <property type="term" value="C:membrane"/>
    <property type="evidence" value="ECO:0007669"/>
    <property type="project" value="TreeGrafter"/>
</dbReference>
<evidence type="ECO:0000256" key="3">
    <source>
        <dbReference type="ARBA" id="ARBA00022967"/>
    </source>
</evidence>
<evidence type="ECO:0000313" key="5">
    <source>
        <dbReference type="EMBL" id="KAK9746322.1"/>
    </source>
</evidence>
<dbReference type="InterPro" id="IPR036163">
    <property type="entry name" value="HMA_dom_sf"/>
</dbReference>
<protein>
    <submittedName>
        <fullName evidence="5">Heavy-metal-associated domain</fullName>
    </submittedName>
</protein>
<name>A0AAW1MFM8_POPJA</name>
<accession>A0AAW1MFM8</accession>
<keyword evidence="2" id="KW-0406">Ion transport</keyword>
<keyword evidence="2" id="KW-0186">Copper</keyword>
<keyword evidence="6" id="KW-1185">Reference proteome</keyword>
<comment type="caution">
    <text evidence="5">The sequence shown here is derived from an EMBL/GenBank/DDBJ whole genome shotgun (WGS) entry which is preliminary data.</text>
</comment>
<dbReference type="AlphaFoldDB" id="A0AAW1MFM8"/>
<evidence type="ECO:0000313" key="6">
    <source>
        <dbReference type="Proteomes" id="UP001458880"/>
    </source>
</evidence>